<keyword evidence="2" id="KW-1185">Reference proteome</keyword>
<feature type="region of interest" description="Disordered" evidence="1">
    <location>
        <begin position="52"/>
        <end position="76"/>
    </location>
</feature>
<protein>
    <submittedName>
        <fullName evidence="3">Uncharacterized protein LOC112681162</fullName>
    </submittedName>
</protein>
<dbReference type="GeneID" id="112681162"/>
<dbReference type="Proteomes" id="UP000694846">
    <property type="component" value="Unplaced"/>
</dbReference>
<name>A0A8B8F8P5_9HEMI</name>
<proteinExistence type="predicted"/>
<accession>A0A8B8F8P5</accession>
<dbReference type="RefSeq" id="XP_025407209.1">
    <property type="nucleotide sequence ID" value="XM_025551424.1"/>
</dbReference>
<gene>
    <name evidence="3" type="primary">LOC112681162</name>
</gene>
<feature type="compositionally biased region" description="Low complexity" evidence="1">
    <location>
        <begin position="52"/>
        <end position="64"/>
    </location>
</feature>
<evidence type="ECO:0000313" key="3">
    <source>
        <dbReference type="RefSeq" id="XP_025407209.1"/>
    </source>
</evidence>
<evidence type="ECO:0000256" key="1">
    <source>
        <dbReference type="SAM" id="MobiDB-lite"/>
    </source>
</evidence>
<sequence length="130" mass="14689">MGSLCLFEADDVDDDDDSGDVSGDDDKTVREKRVAMRCSRAVLDSIHRRLSTTTTTTTTATTSTNDGHETSTSLPSYKPYTSYRLNACIRSFKHRVKTVVTMKKTLNRSDDKRYILNDRVHTLAHGHYKI</sequence>
<organism evidence="2 3">
    <name type="scientific">Sipha flava</name>
    <name type="common">yellow sugarcane aphid</name>
    <dbReference type="NCBI Taxonomy" id="143950"/>
    <lineage>
        <taxon>Eukaryota</taxon>
        <taxon>Metazoa</taxon>
        <taxon>Ecdysozoa</taxon>
        <taxon>Arthropoda</taxon>
        <taxon>Hexapoda</taxon>
        <taxon>Insecta</taxon>
        <taxon>Pterygota</taxon>
        <taxon>Neoptera</taxon>
        <taxon>Paraneoptera</taxon>
        <taxon>Hemiptera</taxon>
        <taxon>Sternorrhyncha</taxon>
        <taxon>Aphidomorpha</taxon>
        <taxon>Aphidoidea</taxon>
        <taxon>Aphididae</taxon>
        <taxon>Sipha</taxon>
    </lineage>
</organism>
<dbReference type="AlphaFoldDB" id="A0A8B8F8P5"/>
<reference evidence="3" key="1">
    <citation type="submission" date="2025-08" db="UniProtKB">
        <authorList>
            <consortium name="RefSeq"/>
        </authorList>
    </citation>
    <scope>IDENTIFICATION</scope>
</reference>
<feature type="compositionally biased region" description="Acidic residues" evidence="1">
    <location>
        <begin position="9"/>
        <end position="23"/>
    </location>
</feature>
<evidence type="ECO:0000313" key="2">
    <source>
        <dbReference type="Proteomes" id="UP000694846"/>
    </source>
</evidence>
<dbReference type="OrthoDB" id="6620947at2759"/>
<feature type="region of interest" description="Disordered" evidence="1">
    <location>
        <begin position="9"/>
        <end position="28"/>
    </location>
</feature>